<dbReference type="InterPro" id="IPR018060">
    <property type="entry name" value="HTH_AraC"/>
</dbReference>
<dbReference type="GO" id="GO:0043565">
    <property type="term" value="F:sequence-specific DNA binding"/>
    <property type="evidence" value="ECO:0007669"/>
    <property type="project" value="InterPro"/>
</dbReference>
<dbReference type="Pfam" id="PF00072">
    <property type="entry name" value="Response_reg"/>
    <property type="match status" value="1"/>
</dbReference>
<dbReference type="Proteomes" id="UP000640274">
    <property type="component" value="Unassembled WGS sequence"/>
</dbReference>
<dbReference type="InterPro" id="IPR020449">
    <property type="entry name" value="Tscrpt_reg_AraC-type_HTH"/>
</dbReference>
<dbReference type="GO" id="GO:0000160">
    <property type="term" value="P:phosphorelay signal transduction system"/>
    <property type="evidence" value="ECO:0007669"/>
    <property type="project" value="InterPro"/>
</dbReference>
<dbReference type="InterPro" id="IPR009057">
    <property type="entry name" value="Homeodomain-like_sf"/>
</dbReference>
<keyword evidence="1" id="KW-0805">Transcription regulation</keyword>
<reference evidence="7" key="1">
    <citation type="submission" date="2020-12" db="EMBL/GenBank/DDBJ databases">
        <authorList>
            <person name="Huq M.A."/>
        </authorList>
    </citation>
    <scope>NUCLEOTIDE SEQUENCE</scope>
    <source>
        <strain evidence="7">MAHUQ-46</strain>
    </source>
</reference>
<evidence type="ECO:0000256" key="4">
    <source>
        <dbReference type="PROSITE-ProRule" id="PRU00169"/>
    </source>
</evidence>
<feature type="modified residue" description="4-aspartylphosphate" evidence="4">
    <location>
        <position position="57"/>
    </location>
</feature>
<comment type="caution">
    <text evidence="7">The sequence shown here is derived from an EMBL/GenBank/DDBJ whole genome shotgun (WGS) entry which is preliminary data.</text>
</comment>
<feature type="domain" description="Response regulatory" evidence="6">
    <location>
        <begin position="5"/>
        <end position="122"/>
    </location>
</feature>
<accession>A0A934IY00</accession>
<dbReference type="EMBL" id="JAELUP010000001">
    <property type="protein sequence ID" value="MBJ6359759.1"/>
    <property type="molecule type" value="Genomic_DNA"/>
</dbReference>
<dbReference type="InterPro" id="IPR001789">
    <property type="entry name" value="Sig_transdc_resp-reg_receiver"/>
</dbReference>
<dbReference type="Gene3D" id="3.40.50.2300">
    <property type="match status" value="1"/>
</dbReference>
<name>A0A934IY00_9BACL</name>
<dbReference type="SUPFAM" id="SSF46689">
    <property type="entry name" value="Homeodomain-like"/>
    <property type="match status" value="2"/>
</dbReference>
<dbReference type="PROSITE" id="PS01124">
    <property type="entry name" value="HTH_ARAC_FAMILY_2"/>
    <property type="match status" value="1"/>
</dbReference>
<dbReference type="CDD" id="cd17536">
    <property type="entry name" value="REC_YesN-like"/>
    <property type="match status" value="1"/>
</dbReference>
<keyword evidence="4" id="KW-0597">Phosphoprotein</keyword>
<dbReference type="Gene3D" id="1.10.10.60">
    <property type="entry name" value="Homeodomain-like"/>
    <property type="match status" value="2"/>
</dbReference>
<dbReference type="PANTHER" id="PTHR43280:SF10">
    <property type="entry name" value="REGULATORY PROTEIN POCR"/>
    <property type="match status" value="1"/>
</dbReference>
<dbReference type="SMART" id="SM00448">
    <property type="entry name" value="REC"/>
    <property type="match status" value="1"/>
</dbReference>
<evidence type="ECO:0000313" key="7">
    <source>
        <dbReference type="EMBL" id="MBJ6359759.1"/>
    </source>
</evidence>
<protein>
    <submittedName>
        <fullName evidence="7">Response regulator</fullName>
    </submittedName>
</protein>
<dbReference type="Pfam" id="PF12833">
    <property type="entry name" value="HTH_18"/>
    <property type="match status" value="1"/>
</dbReference>
<evidence type="ECO:0000259" key="6">
    <source>
        <dbReference type="PROSITE" id="PS50110"/>
    </source>
</evidence>
<evidence type="ECO:0000256" key="3">
    <source>
        <dbReference type="ARBA" id="ARBA00023163"/>
    </source>
</evidence>
<feature type="domain" description="HTH araC/xylS-type" evidence="5">
    <location>
        <begin position="266"/>
        <end position="364"/>
    </location>
</feature>
<keyword evidence="8" id="KW-1185">Reference proteome</keyword>
<dbReference type="PANTHER" id="PTHR43280">
    <property type="entry name" value="ARAC-FAMILY TRANSCRIPTIONAL REGULATOR"/>
    <property type="match status" value="1"/>
</dbReference>
<dbReference type="SMART" id="SM00342">
    <property type="entry name" value="HTH_ARAC"/>
    <property type="match status" value="1"/>
</dbReference>
<evidence type="ECO:0000256" key="2">
    <source>
        <dbReference type="ARBA" id="ARBA00023125"/>
    </source>
</evidence>
<keyword evidence="3" id="KW-0804">Transcription</keyword>
<sequence length="365" mass="42164">MNMYDVLIIDDEPWSREVVKTLVPWEDLGLRQAGEAEDGREGLRLADELSPHIIITDMRMPGIDGVELLKQLNERYPEIKIVVMSGYDDWLYLKQAIRSRAIEYLLKPIDAEELKAALSRCLAELRETAARQEDSETVSEPFVFADSALLNEYLALKRQVHSLMREFNGREVEQALHRLEKELTKVLAPERQKEMIPQLRYDFILMLQEFLAENGQSSGYARDPNMAPVAKWTSISQALVELRSLYAHAIKEAAQHRRSRGSLSIAEIQAYIDKHFGEPISLETIAHRFFVSKEHLSRLFKASTGENLTDYLQRQRMERAKELIAVHGYSIKHVAELTGYADLTYFYRVFKKYFGITPGELRKED</sequence>
<proteinExistence type="predicted"/>
<evidence type="ECO:0000256" key="1">
    <source>
        <dbReference type="ARBA" id="ARBA00023015"/>
    </source>
</evidence>
<dbReference type="AlphaFoldDB" id="A0A934IY00"/>
<gene>
    <name evidence="7" type="ORF">JFN88_00250</name>
</gene>
<evidence type="ECO:0000259" key="5">
    <source>
        <dbReference type="PROSITE" id="PS01124"/>
    </source>
</evidence>
<organism evidence="7 8">
    <name type="scientific">Paenibacillus roseus</name>
    <dbReference type="NCBI Taxonomy" id="2798579"/>
    <lineage>
        <taxon>Bacteria</taxon>
        <taxon>Bacillati</taxon>
        <taxon>Bacillota</taxon>
        <taxon>Bacilli</taxon>
        <taxon>Bacillales</taxon>
        <taxon>Paenibacillaceae</taxon>
        <taxon>Paenibacillus</taxon>
    </lineage>
</organism>
<evidence type="ECO:0000313" key="8">
    <source>
        <dbReference type="Proteomes" id="UP000640274"/>
    </source>
</evidence>
<dbReference type="SUPFAM" id="SSF52172">
    <property type="entry name" value="CheY-like"/>
    <property type="match status" value="1"/>
</dbReference>
<keyword evidence="2" id="KW-0238">DNA-binding</keyword>
<dbReference type="GO" id="GO:0003700">
    <property type="term" value="F:DNA-binding transcription factor activity"/>
    <property type="evidence" value="ECO:0007669"/>
    <property type="project" value="InterPro"/>
</dbReference>
<dbReference type="InterPro" id="IPR011006">
    <property type="entry name" value="CheY-like_superfamily"/>
</dbReference>
<dbReference type="PROSITE" id="PS50110">
    <property type="entry name" value="RESPONSE_REGULATORY"/>
    <property type="match status" value="1"/>
</dbReference>
<dbReference type="PRINTS" id="PR00032">
    <property type="entry name" value="HTHARAC"/>
</dbReference>